<gene>
    <name evidence="1" type="ORF">LSALG_LOCUS38428</name>
</gene>
<dbReference type="EMBL" id="OX465084">
    <property type="protein sequence ID" value="CAI9299737.1"/>
    <property type="molecule type" value="Genomic_DNA"/>
</dbReference>
<proteinExistence type="predicted"/>
<evidence type="ECO:0000313" key="1">
    <source>
        <dbReference type="EMBL" id="CAI9299737.1"/>
    </source>
</evidence>
<sequence>MEHLQPLFPISLLPCTRIRSRWPGFFTGFTSLVVSFQCVEKRVDFMDVLAKKWVGSPRFHEVDLFDRVLPSFPFRNEAFIACASAIQDVERCRAAEEPSRSESIDHVSVDVGIESYGNWLSEEEFVADTSLNVALVQNEVIDILDDGNVEKVFVEENVVGPKTVILRASEHLDVRVEKSDVGKAPCLLHFGHGKNPLVGASEVRDSSGVAFSFAWSLKDDSHLSLFESAIDFAKNAFPPVAEKKMLEDSVMRLERDKLALGAAIGQLKKENEGLRIQLESFVRNLVEKDQVVEEKSMLLGGFDRDLPWVMKEGLAWVVDHVLESPKLGYGVNKFREACVVAGRALGIEEAKKLVGSALELAVDDGVNHAKIMEEALDAFASLITYRFWDLRNWM</sequence>
<evidence type="ECO:0000313" key="2">
    <source>
        <dbReference type="Proteomes" id="UP001177003"/>
    </source>
</evidence>
<dbReference type="AlphaFoldDB" id="A0AA35ZY19"/>
<reference evidence="1" key="1">
    <citation type="submission" date="2023-04" db="EMBL/GenBank/DDBJ databases">
        <authorList>
            <person name="Vijverberg K."/>
            <person name="Xiong W."/>
            <person name="Schranz E."/>
        </authorList>
    </citation>
    <scope>NUCLEOTIDE SEQUENCE</scope>
</reference>
<dbReference type="Proteomes" id="UP001177003">
    <property type="component" value="Chromosome 8"/>
</dbReference>
<protein>
    <submittedName>
        <fullName evidence="1">Uncharacterized protein</fullName>
    </submittedName>
</protein>
<organism evidence="1 2">
    <name type="scientific">Lactuca saligna</name>
    <name type="common">Willowleaf lettuce</name>
    <dbReference type="NCBI Taxonomy" id="75948"/>
    <lineage>
        <taxon>Eukaryota</taxon>
        <taxon>Viridiplantae</taxon>
        <taxon>Streptophyta</taxon>
        <taxon>Embryophyta</taxon>
        <taxon>Tracheophyta</taxon>
        <taxon>Spermatophyta</taxon>
        <taxon>Magnoliopsida</taxon>
        <taxon>eudicotyledons</taxon>
        <taxon>Gunneridae</taxon>
        <taxon>Pentapetalae</taxon>
        <taxon>asterids</taxon>
        <taxon>campanulids</taxon>
        <taxon>Asterales</taxon>
        <taxon>Asteraceae</taxon>
        <taxon>Cichorioideae</taxon>
        <taxon>Cichorieae</taxon>
        <taxon>Lactucinae</taxon>
        <taxon>Lactuca</taxon>
    </lineage>
</organism>
<name>A0AA35ZY19_LACSI</name>
<keyword evidence="2" id="KW-1185">Reference proteome</keyword>
<accession>A0AA35ZY19</accession>